<reference evidence="2" key="2">
    <citation type="submission" date="2020-05" db="UniProtKB">
        <authorList>
            <consortium name="EnsemblMetazoa"/>
        </authorList>
    </citation>
    <scope>IDENTIFICATION</scope>
    <source>
        <strain evidence="2">MINIMUS1</strain>
    </source>
</reference>
<proteinExistence type="predicted"/>
<keyword evidence="1" id="KW-0812">Transmembrane</keyword>
<keyword evidence="1" id="KW-0472">Membrane</keyword>
<evidence type="ECO:0000313" key="2">
    <source>
        <dbReference type="EnsemblMetazoa" id="AMIN014303-PA"/>
    </source>
</evidence>
<dbReference type="VEuPathDB" id="VectorBase:AMIN014303"/>
<dbReference type="Proteomes" id="UP000075920">
    <property type="component" value="Unassembled WGS sequence"/>
</dbReference>
<organism evidence="2 3">
    <name type="scientific">Anopheles minimus</name>
    <dbReference type="NCBI Taxonomy" id="112268"/>
    <lineage>
        <taxon>Eukaryota</taxon>
        <taxon>Metazoa</taxon>
        <taxon>Ecdysozoa</taxon>
        <taxon>Arthropoda</taxon>
        <taxon>Hexapoda</taxon>
        <taxon>Insecta</taxon>
        <taxon>Pterygota</taxon>
        <taxon>Neoptera</taxon>
        <taxon>Endopterygota</taxon>
        <taxon>Diptera</taxon>
        <taxon>Nematocera</taxon>
        <taxon>Culicoidea</taxon>
        <taxon>Culicidae</taxon>
        <taxon>Anophelinae</taxon>
        <taxon>Anopheles</taxon>
    </lineage>
</organism>
<name>A0A182WNL8_9DIPT</name>
<accession>A0A182WNL8</accession>
<dbReference type="AlphaFoldDB" id="A0A182WNL8"/>
<evidence type="ECO:0000256" key="1">
    <source>
        <dbReference type="SAM" id="Phobius"/>
    </source>
</evidence>
<keyword evidence="3" id="KW-1185">Reference proteome</keyword>
<sequence length="89" mass="10023">VCVARHSDFPLTRHNRNGTGKKSVLSVVSRFRQFSVLLFLVGSAFPVFVNGFRLSPPSSRTTRHSLYHARYPVVVRGPCVLVRKPFPTL</sequence>
<keyword evidence="1" id="KW-1133">Transmembrane helix</keyword>
<protein>
    <submittedName>
        <fullName evidence="2">Uncharacterized protein</fullName>
    </submittedName>
</protein>
<reference evidence="3" key="1">
    <citation type="submission" date="2013-03" db="EMBL/GenBank/DDBJ databases">
        <title>The Genome Sequence of Anopheles minimus MINIMUS1.</title>
        <authorList>
            <consortium name="The Broad Institute Genomics Platform"/>
            <person name="Neafsey D.E."/>
            <person name="Walton C."/>
            <person name="Walker B."/>
            <person name="Young S.K."/>
            <person name="Zeng Q."/>
            <person name="Gargeya S."/>
            <person name="Fitzgerald M."/>
            <person name="Haas B."/>
            <person name="Abouelleil A."/>
            <person name="Allen A.W."/>
            <person name="Alvarado L."/>
            <person name="Arachchi H.M."/>
            <person name="Berlin A.M."/>
            <person name="Chapman S.B."/>
            <person name="Gainer-Dewar J."/>
            <person name="Goldberg J."/>
            <person name="Griggs A."/>
            <person name="Gujja S."/>
            <person name="Hansen M."/>
            <person name="Howarth C."/>
            <person name="Imamovic A."/>
            <person name="Ireland A."/>
            <person name="Larimer J."/>
            <person name="McCowan C."/>
            <person name="Murphy C."/>
            <person name="Pearson M."/>
            <person name="Poon T.W."/>
            <person name="Priest M."/>
            <person name="Roberts A."/>
            <person name="Saif S."/>
            <person name="Shea T."/>
            <person name="Sisk P."/>
            <person name="Sykes S."/>
            <person name="Wortman J."/>
            <person name="Nusbaum C."/>
            <person name="Birren B."/>
        </authorList>
    </citation>
    <scope>NUCLEOTIDE SEQUENCE [LARGE SCALE GENOMIC DNA]</scope>
    <source>
        <strain evidence="3">MINIMUS1</strain>
    </source>
</reference>
<feature type="transmembrane region" description="Helical" evidence="1">
    <location>
        <begin position="34"/>
        <end position="54"/>
    </location>
</feature>
<evidence type="ECO:0000313" key="3">
    <source>
        <dbReference type="Proteomes" id="UP000075920"/>
    </source>
</evidence>
<dbReference type="EnsemblMetazoa" id="AMIN014303-RA">
    <property type="protein sequence ID" value="AMIN014303-PA"/>
    <property type="gene ID" value="AMIN014303"/>
</dbReference>